<keyword evidence="3" id="KW-0378">Hydrolase</keyword>
<feature type="transmembrane region" description="Helical" evidence="1">
    <location>
        <begin position="164"/>
        <end position="185"/>
    </location>
</feature>
<dbReference type="EMBL" id="QWGE01000003">
    <property type="protein sequence ID" value="RIJ37495.1"/>
    <property type="molecule type" value="Genomic_DNA"/>
</dbReference>
<dbReference type="AlphaFoldDB" id="A0A399S7F1"/>
<sequence length="241" mass="27434">MKTAFLNYALYLLLVLPLLLFSKKKGEDFWYYLLVLFFFFLINQFLLDLPRYHPELRFIQGNWNWSGKVLTSAFSILFLVFYQRLSTKEAGLTLRQNGPLKLPLILVFLFILVRTILGGVLVPAETLNLETLAFQLTMPTLDEELAYRGIMLALVNKATCHSKLFRSISMANVVTSLLFGFVHALSLSVGFKVSFEPLYFAQTFLLGLGLAYIVERTGSLLLPMLAHSFSNFLPNLVAMLK</sequence>
<protein>
    <submittedName>
        <fullName evidence="3">CPBP family intramembrane metalloprotease</fullName>
    </submittedName>
</protein>
<dbReference type="OrthoDB" id="877230at2"/>
<proteinExistence type="predicted"/>
<dbReference type="GO" id="GO:0080120">
    <property type="term" value="P:CAAX-box protein maturation"/>
    <property type="evidence" value="ECO:0007669"/>
    <property type="project" value="UniProtKB-ARBA"/>
</dbReference>
<dbReference type="Proteomes" id="UP000266005">
    <property type="component" value="Unassembled WGS sequence"/>
</dbReference>
<dbReference type="GO" id="GO:0008237">
    <property type="term" value="F:metallopeptidase activity"/>
    <property type="evidence" value="ECO:0007669"/>
    <property type="project" value="UniProtKB-KW"/>
</dbReference>
<keyword evidence="3" id="KW-0645">Protease</keyword>
<feature type="transmembrane region" description="Helical" evidence="1">
    <location>
        <begin position="63"/>
        <end position="82"/>
    </location>
</feature>
<dbReference type="Pfam" id="PF02517">
    <property type="entry name" value="Rce1-like"/>
    <property type="match status" value="1"/>
</dbReference>
<keyword evidence="4" id="KW-1185">Reference proteome</keyword>
<evidence type="ECO:0000259" key="2">
    <source>
        <dbReference type="Pfam" id="PF02517"/>
    </source>
</evidence>
<keyword evidence="1" id="KW-0812">Transmembrane</keyword>
<gene>
    <name evidence="3" type="ORF">D1627_10280</name>
</gene>
<feature type="transmembrane region" description="Helical" evidence="1">
    <location>
        <begin position="29"/>
        <end position="47"/>
    </location>
</feature>
<dbReference type="RefSeq" id="WP_119432152.1">
    <property type="nucleotide sequence ID" value="NZ_QWGE01000003.1"/>
</dbReference>
<keyword evidence="1" id="KW-1133">Transmembrane helix</keyword>
<feature type="domain" description="CAAX prenyl protease 2/Lysostaphin resistance protein A-like" evidence="2">
    <location>
        <begin position="134"/>
        <end position="233"/>
    </location>
</feature>
<evidence type="ECO:0000313" key="4">
    <source>
        <dbReference type="Proteomes" id="UP000266005"/>
    </source>
</evidence>
<dbReference type="GO" id="GO:0006508">
    <property type="term" value="P:proteolysis"/>
    <property type="evidence" value="ECO:0007669"/>
    <property type="project" value="UniProtKB-KW"/>
</dbReference>
<reference evidence="4" key="1">
    <citation type="submission" date="2018-08" db="EMBL/GenBank/DDBJ databases">
        <title>Mucilaginibacter sp. MYSH2.</title>
        <authorList>
            <person name="Seo T."/>
        </authorList>
    </citation>
    <scope>NUCLEOTIDE SEQUENCE [LARGE SCALE GENOMIC DNA]</scope>
    <source>
        <strain evidence="4">KIRAN</strain>
    </source>
</reference>
<keyword evidence="3" id="KW-0482">Metalloprotease</keyword>
<dbReference type="GO" id="GO:0004175">
    <property type="term" value="F:endopeptidase activity"/>
    <property type="evidence" value="ECO:0007669"/>
    <property type="project" value="UniProtKB-ARBA"/>
</dbReference>
<keyword evidence="1" id="KW-0472">Membrane</keyword>
<dbReference type="InterPro" id="IPR003675">
    <property type="entry name" value="Rce1/LyrA-like_dom"/>
</dbReference>
<feature type="transmembrane region" description="Helical" evidence="1">
    <location>
        <begin position="102"/>
        <end position="122"/>
    </location>
</feature>
<evidence type="ECO:0000256" key="1">
    <source>
        <dbReference type="SAM" id="Phobius"/>
    </source>
</evidence>
<name>A0A399S7F1_9BACT</name>
<feature type="transmembrane region" description="Helical" evidence="1">
    <location>
        <begin position="6"/>
        <end position="22"/>
    </location>
</feature>
<accession>A0A399S7F1</accession>
<organism evidence="3 4">
    <name type="scientific">Pontibacter oryzae</name>
    <dbReference type="NCBI Taxonomy" id="2304593"/>
    <lineage>
        <taxon>Bacteria</taxon>
        <taxon>Pseudomonadati</taxon>
        <taxon>Bacteroidota</taxon>
        <taxon>Cytophagia</taxon>
        <taxon>Cytophagales</taxon>
        <taxon>Hymenobacteraceae</taxon>
        <taxon>Pontibacter</taxon>
    </lineage>
</organism>
<evidence type="ECO:0000313" key="3">
    <source>
        <dbReference type="EMBL" id="RIJ37495.1"/>
    </source>
</evidence>
<comment type="caution">
    <text evidence="3">The sequence shown here is derived from an EMBL/GenBank/DDBJ whole genome shotgun (WGS) entry which is preliminary data.</text>
</comment>